<evidence type="ECO:0000256" key="1">
    <source>
        <dbReference type="SAM" id="MobiDB-lite"/>
    </source>
</evidence>
<reference evidence="3" key="2">
    <citation type="journal article" date="2015" name="J. Proteomics">
        <title>Sexual differences in the sialomes of the zebra tick, Rhipicephalus pulchellus.</title>
        <authorList>
            <person name="Tan A.W."/>
            <person name="Francischetti I.M."/>
            <person name="Slovak M."/>
            <person name="Kini R.M."/>
            <person name="Ribeiro J.M."/>
        </authorList>
    </citation>
    <scope>NUCLEOTIDE SEQUENCE</scope>
    <source>
        <tissue evidence="3">Salivary gland</tissue>
    </source>
</reference>
<accession>L7M1N0</accession>
<name>L7M1N0_RHIPC</name>
<feature type="region of interest" description="Disordered" evidence="1">
    <location>
        <begin position="91"/>
        <end position="141"/>
    </location>
</feature>
<keyword evidence="2" id="KW-0732">Signal</keyword>
<feature type="compositionally biased region" description="Basic residues" evidence="1">
    <location>
        <begin position="91"/>
        <end position="106"/>
    </location>
</feature>
<feature type="compositionally biased region" description="Basic and acidic residues" evidence="1">
    <location>
        <begin position="107"/>
        <end position="129"/>
    </location>
</feature>
<reference evidence="3" key="1">
    <citation type="submission" date="2012-11" db="EMBL/GenBank/DDBJ databases">
        <authorList>
            <person name="Lucero-Rivera Y.E."/>
            <person name="Tovar-Ramirez D."/>
        </authorList>
    </citation>
    <scope>NUCLEOTIDE SEQUENCE</scope>
    <source>
        <tissue evidence="3">Salivary gland</tissue>
    </source>
</reference>
<dbReference type="EMBL" id="GACK01007267">
    <property type="protein sequence ID" value="JAA57767.1"/>
    <property type="molecule type" value="mRNA"/>
</dbReference>
<evidence type="ECO:0008006" key="4">
    <source>
        <dbReference type="Google" id="ProtNLM"/>
    </source>
</evidence>
<proteinExistence type="evidence at transcript level"/>
<dbReference type="AlphaFoldDB" id="L7M1N0"/>
<feature type="compositionally biased region" description="Basic residues" evidence="1">
    <location>
        <begin position="130"/>
        <end position="141"/>
    </location>
</feature>
<feature type="chain" id="PRO_5003981412" description="Secreted peptide" evidence="2">
    <location>
        <begin position="21"/>
        <end position="141"/>
    </location>
</feature>
<organism evidence="3">
    <name type="scientific">Rhipicephalus pulchellus</name>
    <name type="common">Yellow backed tick</name>
    <name type="synonym">Dermacentor pulchellus</name>
    <dbReference type="NCBI Taxonomy" id="72859"/>
    <lineage>
        <taxon>Eukaryota</taxon>
        <taxon>Metazoa</taxon>
        <taxon>Ecdysozoa</taxon>
        <taxon>Arthropoda</taxon>
        <taxon>Chelicerata</taxon>
        <taxon>Arachnida</taxon>
        <taxon>Acari</taxon>
        <taxon>Parasitiformes</taxon>
        <taxon>Ixodida</taxon>
        <taxon>Ixodoidea</taxon>
        <taxon>Ixodidae</taxon>
        <taxon>Rhipicephalinae</taxon>
        <taxon>Rhipicephalus</taxon>
        <taxon>Rhipicephalus</taxon>
    </lineage>
</organism>
<evidence type="ECO:0000256" key="2">
    <source>
        <dbReference type="SAM" id="SignalP"/>
    </source>
</evidence>
<feature type="signal peptide" evidence="2">
    <location>
        <begin position="1"/>
        <end position="20"/>
    </location>
</feature>
<protein>
    <recommendedName>
        <fullName evidence="4">Secreted peptide</fullName>
    </recommendedName>
</protein>
<sequence length="141" mass="16611">MLITVAFLQMTSVIFLSTTAMRFWVELNSNGILCRAGRKKYPPGESTQMGMHHGNWACPTTKYRTYEGYTEALLGKVEQVICLKERKTKKHNNIRRKKLRERKIRKGGKEKTAIEKATERERERAMSEKIHKKIERQRKRT</sequence>
<evidence type="ECO:0000313" key="3">
    <source>
        <dbReference type="EMBL" id="JAA57767.1"/>
    </source>
</evidence>